<reference evidence="9 10" key="1">
    <citation type="submission" date="2020-02" db="EMBL/GenBank/DDBJ databases">
        <title>Integrative conjugative elements (ICEs) and plasmids drive adaptation of Pseudomonas nitroreducens strain HBP1 to wastewater environment.</title>
        <authorList>
            <person name="Sentchilo V."/>
            <person name="Carraro N."/>
            <person name="Bertelli C."/>
            <person name="van der Meer J.R."/>
        </authorList>
    </citation>
    <scope>NUCLEOTIDE SEQUENCE [LARGE SCALE GENOMIC DNA]</scope>
    <source>
        <strain evidence="9 10">HBP1</strain>
    </source>
</reference>
<dbReference type="GO" id="GO:0044027">
    <property type="term" value="P:negative regulation of gene expression via chromosomal CpG island methylation"/>
    <property type="evidence" value="ECO:0007669"/>
    <property type="project" value="TreeGrafter"/>
</dbReference>
<organism evidence="9 10">
    <name type="scientific">Pseudomonas nitroreducens</name>
    <dbReference type="NCBI Taxonomy" id="46680"/>
    <lineage>
        <taxon>Bacteria</taxon>
        <taxon>Pseudomonadati</taxon>
        <taxon>Pseudomonadota</taxon>
        <taxon>Gammaproteobacteria</taxon>
        <taxon>Pseudomonadales</taxon>
        <taxon>Pseudomonadaceae</taxon>
        <taxon>Pseudomonas</taxon>
    </lineage>
</organism>
<dbReference type="InterPro" id="IPR029063">
    <property type="entry name" value="SAM-dependent_MTases_sf"/>
</dbReference>
<feature type="active site" evidence="7">
    <location>
        <position position="77"/>
    </location>
</feature>
<evidence type="ECO:0000256" key="2">
    <source>
        <dbReference type="ARBA" id="ARBA00022603"/>
    </source>
</evidence>
<gene>
    <name evidence="9" type="ORF">G5B91_10865</name>
</gene>
<keyword evidence="2 7" id="KW-0489">Methyltransferase</keyword>
<dbReference type="GO" id="GO:0003677">
    <property type="term" value="F:DNA binding"/>
    <property type="evidence" value="ECO:0007669"/>
    <property type="project" value="TreeGrafter"/>
</dbReference>
<dbReference type="GO" id="GO:0032259">
    <property type="term" value="P:methylation"/>
    <property type="evidence" value="ECO:0007669"/>
    <property type="project" value="UniProtKB-KW"/>
</dbReference>
<feature type="region of interest" description="Disordered" evidence="8">
    <location>
        <begin position="228"/>
        <end position="261"/>
    </location>
</feature>
<dbReference type="PROSITE" id="PS51679">
    <property type="entry name" value="SAM_MT_C5"/>
    <property type="match status" value="1"/>
</dbReference>
<evidence type="ECO:0000256" key="4">
    <source>
        <dbReference type="ARBA" id="ARBA00022691"/>
    </source>
</evidence>
<keyword evidence="5" id="KW-0680">Restriction system</keyword>
<feature type="region of interest" description="Disordered" evidence="8">
    <location>
        <begin position="169"/>
        <end position="192"/>
    </location>
</feature>
<feature type="compositionally biased region" description="Basic and acidic residues" evidence="8">
    <location>
        <begin position="178"/>
        <end position="187"/>
    </location>
</feature>
<dbReference type="SUPFAM" id="SSF53335">
    <property type="entry name" value="S-adenosyl-L-methionine-dependent methyltransferases"/>
    <property type="match status" value="1"/>
</dbReference>
<keyword evidence="3 7" id="KW-0808">Transferase</keyword>
<dbReference type="PROSITE" id="PS00094">
    <property type="entry name" value="C5_MTASE_1"/>
    <property type="match status" value="1"/>
</dbReference>
<evidence type="ECO:0000313" key="10">
    <source>
        <dbReference type="Proteomes" id="UP000501063"/>
    </source>
</evidence>
<dbReference type="InterPro" id="IPR050390">
    <property type="entry name" value="C5-Methyltransferase"/>
</dbReference>
<dbReference type="KEGG" id="pnt:G5B91_10865"/>
<dbReference type="PANTHER" id="PTHR10629:SF52">
    <property type="entry name" value="DNA (CYTOSINE-5)-METHYLTRANSFERASE 1"/>
    <property type="match status" value="1"/>
</dbReference>
<evidence type="ECO:0000256" key="6">
    <source>
        <dbReference type="ARBA" id="ARBA00047422"/>
    </source>
</evidence>
<protein>
    <recommendedName>
        <fullName evidence="1">DNA (cytosine-5-)-methyltransferase</fullName>
        <ecNumber evidence="1">2.1.1.37</ecNumber>
    </recommendedName>
</protein>
<dbReference type="Pfam" id="PF00145">
    <property type="entry name" value="DNA_methylase"/>
    <property type="match status" value="1"/>
</dbReference>
<evidence type="ECO:0000313" key="9">
    <source>
        <dbReference type="EMBL" id="QIE86746.1"/>
    </source>
</evidence>
<dbReference type="PRINTS" id="PR00105">
    <property type="entry name" value="C5METTRFRASE"/>
</dbReference>
<keyword evidence="4 7" id="KW-0949">S-adenosyl-L-methionine</keyword>
<evidence type="ECO:0000256" key="1">
    <source>
        <dbReference type="ARBA" id="ARBA00011975"/>
    </source>
</evidence>
<evidence type="ECO:0000256" key="5">
    <source>
        <dbReference type="ARBA" id="ARBA00022747"/>
    </source>
</evidence>
<dbReference type="GO" id="GO:0003886">
    <property type="term" value="F:DNA (cytosine-5-)-methyltransferase activity"/>
    <property type="evidence" value="ECO:0007669"/>
    <property type="project" value="UniProtKB-EC"/>
</dbReference>
<proteinExistence type="inferred from homology"/>
<accession>A0A6G6IU66</accession>
<evidence type="ECO:0000256" key="8">
    <source>
        <dbReference type="SAM" id="MobiDB-lite"/>
    </source>
</evidence>
<dbReference type="EC" id="2.1.1.37" evidence="1"/>
<evidence type="ECO:0000256" key="3">
    <source>
        <dbReference type="ARBA" id="ARBA00022679"/>
    </source>
</evidence>
<dbReference type="PANTHER" id="PTHR10629">
    <property type="entry name" value="CYTOSINE-SPECIFIC METHYLTRANSFERASE"/>
    <property type="match status" value="1"/>
</dbReference>
<dbReference type="EMBL" id="CP049140">
    <property type="protein sequence ID" value="QIE86746.1"/>
    <property type="molecule type" value="Genomic_DNA"/>
</dbReference>
<dbReference type="AlphaFoldDB" id="A0A6G6IU66"/>
<dbReference type="RefSeq" id="WP_024763181.1">
    <property type="nucleotide sequence ID" value="NZ_CP049140.1"/>
</dbReference>
<evidence type="ECO:0000256" key="7">
    <source>
        <dbReference type="PROSITE-ProRule" id="PRU01016"/>
    </source>
</evidence>
<dbReference type="GO" id="GO:0009307">
    <property type="term" value="P:DNA restriction-modification system"/>
    <property type="evidence" value="ECO:0007669"/>
    <property type="project" value="UniProtKB-KW"/>
</dbReference>
<comment type="similarity">
    <text evidence="7">Belongs to the class I-like SAM-binding methyltransferase superfamily. C5-methyltransferase family.</text>
</comment>
<dbReference type="REBASE" id="396817">
    <property type="entry name" value="M.PniHBP1ORF10855P"/>
</dbReference>
<comment type="catalytic activity">
    <reaction evidence="6">
        <text>a 2'-deoxycytidine in DNA + S-adenosyl-L-methionine = a 5-methyl-2'-deoxycytidine in DNA + S-adenosyl-L-homocysteine + H(+)</text>
        <dbReference type="Rhea" id="RHEA:13681"/>
        <dbReference type="Rhea" id="RHEA-COMP:11369"/>
        <dbReference type="Rhea" id="RHEA-COMP:11370"/>
        <dbReference type="ChEBI" id="CHEBI:15378"/>
        <dbReference type="ChEBI" id="CHEBI:57856"/>
        <dbReference type="ChEBI" id="CHEBI:59789"/>
        <dbReference type="ChEBI" id="CHEBI:85452"/>
        <dbReference type="ChEBI" id="CHEBI:85454"/>
        <dbReference type="EC" id="2.1.1.37"/>
    </reaction>
</comment>
<dbReference type="Gene3D" id="3.40.50.150">
    <property type="entry name" value="Vaccinia Virus protein VP39"/>
    <property type="match status" value="1"/>
</dbReference>
<dbReference type="Proteomes" id="UP000501063">
    <property type="component" value="Chromosome"/>
</dbReference>
<dbReference type="InterPro" id="IPR018117">
    <property type="entry name" value="C5_DNA_meth_AS"/>
</dbReference>
<sequence length="261" mass="28267">MNELALFAGAGGGILGGHLLGWRTVCAVEFEPYAASVLAARQNDGLLPPFPIWDDVRTFDGRPWRGLVDVVSGGFPCQDISAAGNGAGIDGERSGLWREMARIVGEVRPRFVFVENSPLLVRRGLAVVLGDLTELGYDARWCVMGAADVGAPHQRDRIWIVANASRGRCSEPSGRQVEQPRRTEVERAGAAMADANSVRELQPPRRITNQRHGAGECCEALAYTGSQRLQGARSKPDGTDWKQGWRVPSASRRWPAEPGVG</sequence>
<name>A0A6G6IU66_PSENT</name>
<dbReference type="InterPro" id="IPR001525">
    <property type="entry name" value="C5_MeTfrase"/>
</dbReference>